<dbReference type="GO" id="GO:0017057">
    <property type="term" value="F:6-phosphogluconolactonase activity"/>
    <property type="evidence" value="ECO:0007669"/>
    <property type="project" value="TreeGrafter"/>
</dbReference>
<keyword evidence="2" id="KW-0313">Glucose metabolism</keyword>
<dbReference type="GO" id="GO:0016853">
    <property type="term" value="F:isomerase activity"/>
    <property type="evidence" value="ECO:0007669"/>
    <property type="project" value="UniProtKB-KW"/>
</dbReference>
<protein>
    <submittedName>
        <fullName evidence="3">6-phosphogluconolactonase (Cycloisomerase 2 family)</fullName>
    </submittedName>
</protein>
<evidence type="ECO:0000313" key="3">
    <source>
        <dbReference type="EMBL" id="MBB5065458.1"/>
    </source>
</evidence>
<keyword evidence="3" id="KW-0413">Isomerase</keyword>
<dbReference type="Pfam" id="PF10282">
    <property type="entry name" value="Lactonase"/>
    <property type="match status" value="2"/>
</dbReference>
<evidence type="ECO:0000256" key="1">
    <source>
        <dbReference type="ARBA" id="ARBA00005564"/>
    </source>
</evidence>
<evidence type="ECO:0000256" key="2">
    <source>
        <dbReference type="ARBA" id="ARBA00022526"/>
    </source>
</evidence>
<dbReference type="PANTHER" id="PTHR30344:SF1">
    <property type="entry name" value="6-PHOSPHOGLUCONOLACTONASE"/>
    <property type="match status" value="1"/>
</dbReference>
<accession>A0A7W7ZTE8</accession>
<dbReference type="EMBL" id="JACHIO010000016">
    <property type="protein sequence ID" value="MBB5065458.1"/>
    <property type="molecule type" value="Genomic_DNA"/>
</dbReference>
<reference evidence="3 4" key="1">
    <citation type="submission" date="2020-08" db="EMBL/GenBank/DDBJ databases">
        <title>Genomic Encyclopedia of Type Strains, Phase IV (KMG-V): Genome sequencing to study the core and pangenomes of soil and plant-associated prokaryotes.</title>
        <authorList>
            <person name="Whitman W."/>
        </authorList>
    </citation>
    <scope>NUCLEOTIDE SEQUENCE [LARGE SCALE GENOMIC DNA]</scope>
    <source>
        <strain evidence="3 4">X5P3</strain>
    </source>
</reference>
<dbReference type="SUPFAM" id="SSF75011">
    <property type="entry name" value="3-carboxy-cis,cis-mucoante lactonizing enzyme"/>
    <property type="match status" value="1"/>
</dbReference>
<dbReference type="InterPro" id="IPR050282">
    <property type="entry name" value="Cycloisomerase_2"/>
</dbReference>
<dbReference type="Proteomes" id="UP000584867">
    <property type="component" value="Unassembled WGS sequence"/>
</dbReference>
<dbReference type="PANTHER" id="PTHR30344">
    <property type="entry name" value="6-PHOSPHOGLUCONOLACTONASE-RELATED"/>
    <property type="match status" value="1"/>
</dbReference>
<dbReference type="AlphaFoldDB" id="A0A7W7ZTE8"/>
<dbReference type="GO" id="GO:0006006">
    <property type="term" value="P:glucose metabolic process"/>
    <property type="evidence" value="ECO:0007669"/>
    <property type="project" value="UniProtKB-KW"/>
</dbReference>
<keyword evidence="2" id="KW-0119">Carbohydrate metabolism</keyword>
<dbReference type="RefSeq" id="WP_184258153.1">
    <property type="nucleotide sequence ID" value="NZ_JACHIO010000016.1"/>
</dbReference>
<comment type="caution">
    <text evidence="3">The sequence shown here is derived from an EMBL/GenBank/DDBJ whole genome shotgun (WGS) entry which is preliminary data.</text>
</comment>
<gene>
    <name evidence="3" type="ORF">HDF15_003826</name>
</gene>
<name>A0A7W7ZTE8_9BACT</name>
<dbReference type="InterPro" id="IPR015943">
    <property type="entry name" value="WD40/YVTN_repeat-like_dom_sf"/>
</dbReference>
<dbReference type="InterPro" id="IPR019405">
    <property type="entry name" value="Lactonase_7-beta_prop"/>
</dbReference>
<dbReference type="PROSITE" id="PS51257">
    <property type="entry name" value="PROKAR_LIPOPROTEIN"/>
    <property type="match status" value="1"/>
</dbReference>
<organism evidence="3 4">
    <name type="scientific">Granulicella mallensis</name>
    <dbReference type="NCBI Taxonomy" id="940614"/>
    <lineage>
        <taxon>Bacteria</taxon>
        <taxon>Pseudomonadati</taxon>
        <taxon>Acidobacteriota</taxon>
        <taxon>Terriglobia</taxon>
        <taxon>Terriglobales</taxon>
        <taxon>Acidobacteriaceae</taxon>
        <taxon>Granulicella</taxon>
    </lineage>
</organism>
<dbReference type="Gene3D" id="2.130.10.10">
    <property type="entry name" value="YVTN repeat-like/Quinoprotein amine dehydrogenase"/>
    <property type="match status" value="2"/>
</dbReference>
<comment type="similarity">
    <text evidence="1">Belongs to the cycloisomerase 2 family.</text>
</comment>
<evidence type="ECO:0000313" key="4">
    <source>
        <dbReference type="Proteomes" id="UP000584867"/>
    </source>
</evidence>
<proteinExistence type="inferred from homology"/>
<dbReference type="GO" id="GO:0005829">
    <property type="term" value="C:cytosol"/>
    <property type="evidence" value="ECO:0007669"/>
    <property type="project" value="TreeGrafter"/>
</dbReference>
<sequence length="422" mass="42405">MKLKSIGRAALATGMSLAIGLGSTACSRDYTVAYVYSISSQNATVSAYAVDYQSGALTQINGSPFSGTGTNPVAVAVTPDGNFLYVVSQRDSVVTEFAIGTDGKLYGQNTYNLTGSFGTAAAIDSTGSYLYVTYQFQTGFGSASPGPGGITIFPITQSGSDVGSLGTAINVNVGNNPVSIAISNPTILSGATSSSVYAYVVDAETSTTGPSVIGFQENQTNGALTLLPGSSCTTTSPTACTGVKAGVEPSSIVVEPTTKYVYVTDKASNAILGYGINGAGPTAGGLTPLVTSPFSTGTGTGLFPVNLTIEPRGKFIYTANQNSNTVSAFAINIGDGSLSGVATTGAATVGTSPTCVTVEPALGLYLYTSNLRDGSISGEKIDANTGQLSGIDNTPFPTGTDPSCVTAVANGNHAHAQSVIVN</sequence>